<organism evidence="14">
    <name type="scientific">Timema californicum</name>
    <name type="common">California timema</name>
    <name type="synonym">Walking stick</name>
    <dbReference type="NCBI Taxonomy" id="61474"/>
    <lineage>
        <taxon>Eukaryota</taxon>
        <taxon>Metazoa</taxon>
        <taxon>Ecdysozoa</taxon>
        <taxon>Arthropoda</taxon>
        <taxon>Hexapoda</taxon>
        <taxon>Insecta</taxon>
        <taxon>Pterygota</taxon>
        <taxon>Neoptera</taxon>
        <taxon>Polyneoptera</taxon>
        <taxon>Phasmatodea</taxon>
        <taxon>Timematodea</taxon>
        <taxon>Timematoidea</taxon>
        <taxon>Timematidae</taxon>
        <taxon>Timema</taxon>
    </lineage>
</organism>
<protein>
    <recommendedName>
        <fullName evidence="4">E1 ubiquitin-activating enzyme</fullName>
        <ecNumber evidence="4">6.2.1.45</ecNumber>
    </recommendedName>
    <alternativeName>
        <fullName evidence="9">Ubiquitin-activating enzyme E1</fullName>
    </alternativeName>
</protein>
<dbReference type="CDD" id="cd01491">
    <property type="entry name" value="Ube1_repeat1"/>
    <property type="match status" value="1"/>
</dbReference>
<comment type="pathway">
    <text evidence="2">Protein modification; protein ubiquitination.</text>
</comment>
<feature type="active site" description="Glycyl thioester intermediate" evidence="10">
    <location>
        <position position="1212"/>
    </location>
</feature>
<dbReference type="Gene3D" id="2.40.30.180">
    <property type="entry name" value="Ubiquitin-activating enzyme E1, FCCH domain"/>
    <property type="match status" value="1"/>
</dbReference>
<dbReference type="SUPFAM" id="SSF56112">
    <property type="entry name" value="Protein kinase-like (PK-like)"/>
    <property type="match status" value="2"/>
</dbReference>
<evidence type="ECO:0000256" key="6">
    <source>
        <dbReference type="ARBA" id="ARBA00022741"/>
    </source>
</evidence>
<evidence type="ECO:0000256" key="1">
    <source>
        <dbReference type="ARBA" id="ARBA00000488"/>
    </source>
</evidence>
<dbReference type="GO" id="GO:0031510">
    <property type="term" value="C:SUMO activating enzyme complex"/>
    <property type="evidence" value="ECO:0007669"/>
    <property type="project" value="TreeGrafter"/>
</dbReference>
<dbReference type="SMART" id="SM00220">
    <property type="entry name" value="S_TKc"/>
    <property type="match status" value="1"/>
</dbReference>
<dbReference type="GO" id="GO:0016925">
    <property type="term" value="P:protein sumoylation"/>
    <property type="evidence" value="ECO:0007669"/>
    <property type="project" value="TreeGrafter"/>
</dbReference>
<dbReference type="InterPro" id="IPR032420">
    <property type="entry name" value="E1_4HB"/>
</dbReference>
<proteinExistence type="inferred from homology"/>
<dbReference type="GO" id="GO:0004672">
    <property type="term" value="F:protein kinase activity"/>
    <property type="evidence" value="ECO:0007669"/>
    <property type="project" value="InterPro"/>
</dbReference>
<dbReference type="EMBL" id="OE183101">
    <property type="protein sequence ID" value="CAD7575312.1"/>
    <property type="molecule type" value="Genomic_DNA"/>
</dbReference>
<dbReference type="Pfam" id="PF00899">
    <property type="entry name" value="ThiF"/>
    <property type="match status" value="1"/>
</dbReference>
<dbReference type="Gene3D" id="3.40.50.720">
    <property type="entry name" value="NAD(P)-binding Rossmann-like Domain"/>
    <property type="match status" value="1"/>
</dbReference>
<evidence type="ECO:0000313" key="14">
    <source>
        <dbReference type="EMBL" id="CAD7575312.1"/>
    </source>
</evidence>
<feature type="domain" description="Protein kinase" evidence="13">
    <location>
        <begin position="21"/>
        <end position="409"/>
    </location>
</feature>
<dbReference type="Pfam" id="PF00069">
    <property type="entry name" value="Pkinase"/>
    <property type="match status" value="2"/>
</dbReference>
<dbReference type="FunFam" id="3.50.50.80:FF:000001">
    <property type="entry name" value="ubiquitin-like modifier-activating enzyme 1"/>
    <property type="match status" value="1"/>
</dbReference>
<keyword evidence="5 11" id="KW-0436">Ligase</keyword>
<dbReference type="PROSITE" id="PS00865">
    <property type="entry name" value="UBIQUITIN_ACTIVAT_2"/>
    <property type="match status" value="1"/>
</dbReference>
<name>A0A7R9P9Q2_TIMCA</name>
<dbReference type="InterPro" id="IPR035985">
    <property type="entry name" value="Ubiquitin-activating_enz"/>
</dbReference>
<evidence type="ECO:0000256" key="3">
    <source>
        <dbReference type="ARBA" id="ARBA00005673"/>
    </source>
</evidence>
<dbReference type="FunFam" id="3.50.50.80:FF:000002">
    <property type="entry name" value="SUMO-activating enzyme subunit 2"/>
    <property type="match status" value="1"/>
</dbReference>
<dbReference type="InterPro" id="IPR000594">
    <property type="entry name" value="ThiF_NAD_FAD-bd"/>
</dbReference>
<dbReference type="InterPro" id="IPR018965">
    <property type="entry name" value="Ub-activating_enz_E1_C"/>
</dbReference>
<dbReference type="InterPro" id="IPR033127">
    <property type="entry name" value="UBQ-activ_enz_E1_Cys_AS"/>
</dbReference>
<dbReference type="FunFam" id="2.40.30.180:FF:000001">
    <property type="entry name" value="ubiquitin-like modifier-activating enzyme 1"/>
    <property type="match status" value="1"/>
</dbReference>
<evidence type="ECO:0000256" key="12">
    <source>
        <dbReference type="SAM" id="MobiDB-lite"/>
    </source>
</evidence>
<dbReference type="UniPathway" id="UPA00143"/>
<evidence type="ECO:0000256" key="2">
    <source>
        <dbReference type="ARBA" id="ARBA00004906"/>
    </source>
</evidence>
<dbReference type="InterPro" id="IPR042063">
    <property type="entry name" value="Ubi_acti_E1_SCCH"/>
</dbReference>
<evidence type="ECO:0000256" key="11">
    <source>
        <dbReference type="RuleBase" id="RU000519"/>
    </source>
</evidence>
<dbReference type="FunFam" id="1.10.10.2660:FF:000001">
    <property type="entry name" value="Ubiquitin-activating enzyme E1 1"/>
    <property type="match status" value="1"/>
</dbReference>
<dbReference type="NCBIfam" id="TIGR01408">
    <property type="entry name" value="Ube1"/>
    <property type="match status" value="1"/>
</dbReference>
<dbReference type="CDD" id="cd01490">
    <property type="entry name" value="Ube1_repeat2"/>
    <property type="match status" value="1"/>
</dbReference>
<dbReference type="InterPro" id="IPR038252">
    <property type="entry name" value="UBA_E1_C_sf"/>
</dbReference>
<reference evidence="14" key="1">
    <citation type="submission" date="2020-11" db="EMBL/GenBank/DDBJ databases">
        <authorList>
            <person name="Tran Van P."/>
        </authorList>
    </citation>
    <scope>NUCLEOTIDE SEQUENCE</scope>
</reference>
<comment type="similarity">
    <text evidence="3 11">Belongs to the ubiquitin-activating E1 family.</text>
</comment>
<dbReference type="Pfam" id="PF16191">
    <property type="entry name" value="E1_4HB"/>
    <property type="match status" value="1"/>
</dbReference>
<evidence type="ECO:0000256" key="5">
    <source>
        <dbReference type="ARBA" id="ARBA00022598"/>
    </source>
</evidence>
<dbReference type="Pfam" id="PF10585">
    <property type="entry name" value="UBA_E1_SCCH"/>
    <property type="match status" value="1"/>
</dbReference>
<dbReference type="InterPro" id="IPR019572">
    <property type="entry name" value="UBA_E1_SCCH"/>
</dbReference>
<dbReference type="InterPro" id="IPR042449">
    <property type="entry name" value="Ub-E1_IAD_1"/>
</dbReference>
<dbReference type="Pfam" id="PF09358">
    <property type="entry name" value="E1_UFD"/>
    <property type="match status" value="1"/>
</dbReference>
<dbReference type="GO" id="GO:0005737">
    <property type="term" value="C:cytoplasm"/>
    <property type="evidence" value="ECO:0007669"/>
    <property type="project" value="TreeGrafter"/>
</dbReference>
<dbReference type="Gene3D" id="1.10.510.10">
    <property type="entry name" value="Transferase(Phosphotransferase) domain 1"/>
    <property type="match status" value="1"/>
</dbReference>
<dbReference type="SMART" id="SM00985">
    <property type="entry name" value="UBA_e1_C"/>
    <property type="match status" value="1"/>
</dbReference>
<dbReference type="EC" id="6.2.1.45" evidence="4"/>
<keyword evidence="8 11" id="KW-0067">ATP-binding</keyword>
<evidence type="ECO:0000256" key="8">
    <source>
        <dbReference type="ARBA" id="ARBA00022840"/>
    </source>
</evidence>
<dbReference type="FunFam" id="3.40.50.720:FF:000015">
    <property type="entry name" value="Ubiquitin-activating enzyme E1 1"/>
    <property type="match status" value="1"/>
</dbReference>
<dbReference type="FunFam" id="3.10.290.60:FF:000002">
    <property type="entry name" value="Ubiquitin-like modifier-activating enzyme 1"/>
    <property type="match status" value="1"/>
</dbReference>
<dbReference type="InterPro" id="IPR045886">
    <property type="entry name" value="ThiF/MoeB/HesA"/>
</dbReference>
<sequence length="1635" mass="183797">MNCEQYLDWSLGGPHVQDPTLAIGWTVDDGEISWFELGQVICVWSDTKDYALKQIEGTGLSMSACREIALLRELKHNNVINLIRVFLSHNDRKVWLLFDFAEHDLWHIIKFHRAAKANKKPVMVPKGMVKSLLFQILDGIHYLHSNWVLHRDLQIKIQTSISLSSADQDSNLDLPVINRSRFEPWSPCHQQIKIRTSISLSSADQDSNLNLPVISSLVCCESSALDHAAIEKPANILVMGEGPERGRVKIADMGFARLFNQPLKPLADLDPVVVTFWYRAPELLLGARHYTKAIDIWAIGCIFAELLTSEPIFHCRQEDIKTSNPYHHDQLDRIFNVMGFPLEKEWEDIKKMPEHPTLLKDFKRANQLCRLFLVKWAMAVTCIVKLQKLLLMDPNKRITSETAMQDAFFQEDPLPTPETISHETVALGHLNRCLVTALVSNQAFGAVPESKGCSGSSVFAGCQIPYPKREFLTDDDNEDKSDSKARQNQAANVVLECSSQELMFVGSNLAGVNKFFLSDTMAIVACKITLEDKNSRHKQEFYSVPNMPECRRKKTVRYRIRNSRSSDANEKPEHSLLHLIKLDLGSAEVVDNSVDPPAKKRKLATGETTGAKSVSQAISDMAHNGAPHSSQDIDEGLYSRQLYVLGHDAMRRMAKSDVLISGLGGLGVEVAKNVILCGVKSVTLHDNAVCKISDLSSQFYLTEADIGKNRAEASFQQLSELNTYVPTKSYTGQLTEDFIKQFRVVVLTASTLDEQLRIGEITHANDIALIIADTRGLFSQIFCDFGKHFTIVDINGENPVSALIANVSKDTQGVVACLDDSRHGLEDGDYVTFCEIQGMTELNGCDPIKIRVLGPYTFSIGDTSNFSEYVRGGIVTQVKVPKVVQFKPLKESIKDPEFLIADFAKFDRPAQIHLAYKSLHKYIAQYGKPPKPWDKEDAERFVTLAKNSTLDGGNDTELNTELLEMFAYISSGELPPMNSLIGGTVAQEVMKACTGKFSPIYQWMYFDALECLPPKFAEVAQEECKIAGNRYDGQVAVFGKSFQKRLGELKIFVVGAGAIGCELLKNFAMMGIGAADGGKVIVTDMDLIEKSNLNRQFLFRPNDVQRAKSQTAAKAVRRMNPDINIEAHENRVGPETERFYDDNFFHALDGIANALDNVDARIYMDRRCVYYRKPLLESGTLGTKGNTQVVVPFKTESYSSSQDPPERSIPICTLKNFPNAIEHTLQWARDNFEGLFKQSAETAAQYIQEPNFVERTLKLPGIQPLEILESVKQALVDHRPKTFENCVTWARCHWQEQYNDQIRQLLFNFPPEQLTSSNQPFWSGPKRCPAPLIFSSEEPLHLDYIVAAANLKAQVYGIPQNRDRAHIERMVNDVKVPEYIPRSGVKIAETDSQVQMANGSGNLDHDRMQQLLSDLPSREQLGDLHITPLEFEKDDADNFHIDFIVAASNLRATNYSIPPADRHKSKQIAGKIIPAIATTTSVVAGLVCLELYKLAQGFDSLEPFKNGFVNLALPFFGFSEPIAAQKLKYYDKEWSLWDRFEVTGELTLREFLDYFKDKHNLEITMLSQGVCMLYSFFMAKAKCLERMSLPMSEVVKKVSKKKLESHVKALVFELCCNDSEGNDVEVPYVRYTLPN</sequence>
<keyword evidence="6 11" id="KW-0547">Nucleotide-binding</keyword>
<dbReference type="GO" id="GO:0004839">
    <property type="term" value="F:ubiquitin activating enzyme activity"/>
    <property type="evidence" value="ECO:0007669"/>
    <property type="project" value="UniProtKB-EC"/>
</dbReference>
<dbReference type="SUPFAM" id="SSF69572">
    <property type="entry name" value="Activating enzymes of the ubiquitin-like proteins"/>
    <property type="match status" value="2"/>
</dbReference>
<dbReference type="InterPro" id="IPR000011">
    <property type="entry name" value="UBQ/SUMO-activ_enz_E1-like"/>
</dbReference>
<dbReference type="Gene3D" id="3.50.50.80">
    <property type="entry name" value="Ubiquitin-activating enzyme E1, inactive adenylation domain, subdomain 1"/>
    <property type="match status" value="1"/>
</dbReference>
<evidence type="ECO:0000256" key="9">
    <source>
        <dbReference type="ARBA" id="ARBA00030371"/>
    </source>
</evidence>
<evidence type="ECO:0000256" key="10">
    <source>
        <dbReference type="PROSITE-ProRule" id="PRU10132"/>
    </source>
</evidence>
<dbReference type="PROSITE" id="PS50011">
    <property type="entry name" value="PROTEIN_KINASE_DOM"/>
    <property type="match status" value="1"/>
</dbReference>
<dbReference type="Pfam" id="PF16190">
    <property type="entry name" value="E1_FCCH"/>
    <property type="match status" value="1"/>
</dbReference>
<dbReference type="FunFam" id="3.40.50.12550:FF:000001">
    <property type="entry name" value="Ubiquitin-activating enzyme E1 1"/>
    <property type="match status" value="1"/>
</dbReference>
<evidence type="ECO:0000256" key="7">
    <source>
        <dbReference type="ARBA" id="ARBA00022786"/>
    </source>
</evidence>
<evidence type="ECO:0000259" key="13">
    <source>
        <dbReference type="PROSITE" id="PS50011"/>
    </source>
</evidence>
<dbReference type="InterPro" id="IPR000719">
    <property type="entry name" value="Prot_kinase_dom"/>
</dbReference>
<dbReference type="Gene3D" id="3.40.50.12550">
    <property type="entry name" value="Ubiquitin-activating enzyme E1, inactive adenylation domain, subdomain 2"/>
    <property type="match status" value="1"/>
</dbReference>
<evidence type="ECO:0000256" key="4">
    <source>
        <dbReference type="ARBA" id="ARBA00012990"/>
    </source>
</evidence>
<dbReference type="GO" id="GO:0019948">
    <property type="term" value="F:SUMO activating enzyme activity"/>
    <property type="evidence" value="ECO:0007669"/>
    <property type="project" value="TreeGrafter"/>
</dbReference>
<keyword evidence="7 11" id="KW-0833">Ubl conjugation pathway</keyword>
<gene>
    <name evidence="14" type="ORF">TCMB3V08_LOCUS7908</name>
</gene>
<dbReference type="PANTHER" id="PTHR10953:SF4">
    <property type="entry name" value="UBIQUITIN-ACTIVATING ENZYME E1 C-TERMINAL DOMAIN-CONTAINING PROTEIN"/>
    <property type="match status" value="1"/>
</dbReference>
<comment type="catalytic activity">
    <reaction evidence="1">
        <text>ATP + ubiquitin + [E1 ubiquitin-activating enzyme]-L-cysteine = AMP + diphosphate + S-ubiquitinyl-[E1 ubiquitin-activating enzyme]-L-cysteine.</text>
        <dbReference type="EC" id="6.2.1.45"/>
    </reaction>
</comment>
<dbReference type="PANTHER" id="PTHR10953">
    <property type="entry name" value="UBIQUITIN-ACTIVATING ENZYME E1"/>
    <property type="match status" value="1"/>
</dbReference>
<dbReference type="GO" id="GO:0005524">
    <property type="term" value="F:ATP binding"/>
    <property type="evidence" value="ECO:0007669"/>
    <property type="project" value="UniProtKB-KW"/>
</dbReference>
<dbReference type="InterPro" id="IPR018075">
    <property type="entry name" value="UBQ-activ_enz_E1"/>
</dbReference>
<dbReference type="Gene3D" id="3.30.200.20">
    <property type="entry name" value="Phosphorylase Kinase, domain 1"/>
    <property type="match status" value="1"/>
</dbReference>
<accession>A0A7R9P9Q2</accession>
<feature type="region of interest" description="Disordered" evidence="12">
    <location>
        <begin position="591"/>
        <end position="610"/>
    </location>
</feature>
<dbReference type="CDD" id="cd07842">
    <property type="entry name" value="STKc_CDK8_like"/>
    <property type="match status" value="1"/>
</dbReference>
<dbReference type="PRINTS" id="PR01849">
    <property type="entry name" value="UBIQUITINACT"/>
</dbReference>
<dbReference type="InterPro" id="IPR011009">
    <property type="entry name" value="Kinase-like_dom_sf"/>
</dbReference>
<dbReference type="Gene3D" id="1.10.10.2660">
    <property type="entry name" value="Ubiquitin-activating enzyme E1, SCCH domain"/>
    <property type="match status" value="1"/>
</dbReference>
<dbReference type="InterPro" id="IPR042302">
    <property type="entry name" value="E1_FCCH_sf"/>
</dbReference>
<dbReference type="Gene3D" id="3.10.290.60">
    <property type="entry name" value="Ubiquitin-activating enzyme E1, UFD domain"/>
    <property type="match status" value="1"/>
</dbReference>
<dbReference type="InterPro" id="IPR032418">
    <property type="entry name" value="E1_FCCH"/>
</dbReference>